<gene>
    <name evidence="2" type="ORF">PCC6912_14850</name>
</gene>
<organism evidence="2 3">
    <name type="scientific">Chlorogloeopsis fritschii PCC 6912</name>
    <dbReference type="NCBI Taxonomy" id="211165"/>
    <lineage>
        <taxon>Bacteria</taxon>
        <taxon>Bacillati</taxon>
        <taxon>Cyanobacteriota</taxon>
        <taxon>Cyanophyceae</taxon>
        <taxon>Nostocales</taxon>
        <taxon>Chlorogloeopsidaceae</taxon>
        <taxon>Chlorogloeopsis</taxon>
    </lineage>
</organism>
<dbReference type="PANTHER" id="PTHR22916">
    <property type="entry name" value="GLYCOSYLTRANSFERASE"/>
    <property type="match status" value="1"/>
</dbReference>
<reference evidence="2 3" key="1">
    <citation type="journal article" date="2019" name="Genome Biol. Evol.">
        <title>Day and night: Metabolic profiles and evolutionary relationships of six axenic non-marine cyanobacteria.</title>
        <authorList>
            <person name="Will S.E."/>
            <person name="Henke P."/>
            <person name="Boedeker C."/>
            <person name="Huang S."/>
            <person name="Brinkmann H."/>
            <person name="Rohde M."/>
            <person name="Jarek M."/>
            <person name="Friedl T."/>
            <person name="Seufert S."/>
            <person name="Schumacher M."/>
            <person name="Overmann J."/>
            <person name="Neumann-Schaal M."/>
            <person name="Petersen J."/>
        </authorList>
    </citation>
    <scope>NUCLEOTIDE SEQUENCE [LARGE SCALE GENOMIC DNA]</scope>
    <source>
        <strain evidence="2 3">PCC 6912</strain>
    </source>
</reference>
<dbReference type="GO" id="GO:0016758">
    <property type="term" value="F:hexosyltransferase activity"/>
    <property type="evidence" value="ECO:0007669"/>
    <property type="project" value="UniProtKB-ARBA"/>
</dbReference>
<dbReference type="Proteomes" id="UP000268857">
    <property type="component" value="Unassembled WGS sequence"/>
</dbReference>
<dbReference type="OrthoDB" id="396512at2"/>
<evidence type="ECO:0000259" key="1">
    <source>
        <dbReference type="Pfam" id="PF00535"/>
    </source>
</evidence>
<dbReference type="Pfam" id="PF00535">
    <property type="entry name" value="Glycos_transf_2"/>
    <property type="match status" value="1"/>
</dbReference>
<dbReference type="CDD" id="cd06433">
    <property type="entry name" value="GT_2_WfgS_like"/>
    <property type="match status" value="1"/>
</dbReference>
<dbReference type="InterPro" id="IPR029044">
    <property type="entry name" value="Nucleotide-diphossugar_trans"/>
</dbReference>
<dbReference type="RefSeq" id="WP_016875521.1">
    <property type="nucleotide sequence ID" value="NZ_AJLN01000100.1"/>
</dbReference>
<accession>A0A3S1AM96</accession>
<keyword evidence="3" id="KW-1185">Reference proteome</keyword>
<dbReference type="InterPro" id="IPR001173">
    <property type="entry name" value="Glyco_trans_2-like"/>
</dbReference>
<dbReference type="AlphaFoldDB" id="A0A3S1AM96"/>
<proteinExistence type="predicted"/>
<evidence type="ECO:0000313" key="3">
    <source>
        <dbReference type="Proteomes" id="UP000268857"/>
    </source>
</evidence>
<evidence type="ECO:0000313" key="2">
    <source>
        <dbReference type="EMBL" id="RUR84590.1"/>
    </source>
</evidence>
<name>A0A3S1AM96_CHLFR</name>
<feature type="domain" description="Glycosyltransferase 2-like" evidence="1">
    <location>
        <begin position="4"/>
        <end position="122"/>
    </location>
</feature>
<sequence>MKISIITPVYNAVSSIEKTILSVIQQEIKSELEYIIIDGGSNDGTLEIIQRYADNINILISEKDNGIYDAMNKGISCASGDIIGIINADDWYNDKALQNIENIFLQEPKIDIIYSPLHNYYNGEYLNTFIPGVLNNLIFKFTLNHPSCFVRKTVYEKIGLFDLSYSIAADYDFIFRAYIHGFDFHYVETPLASYSLNGFTGEPWNKFKEISESWRVGSGFAKQTAKDLIIKRQRFYLVWIAKELLTFLPKQFIKPPIARRIKDKFRKAIAGLPSDQFGVW</sequence>
<dbReference type="SUPFAM" id="SSF53448">
    <property type="entry name" value="Nucleotide-diphospho-sugar transferases"/>
    <property type="match status" value="1"/>
</dbReference>
<comment type="caution">
    <text evidence="2">The sequence shown here is derived from an EMBL/GenBank/DDBJ whole genome shotgun (WGS) entry which is preliminary data.</text>
</comment>
<dbReference type="PANTHER" id="PTHR22916:SF3">
    <property type="entry name" value="UDP-GLCNAC:BETAGAL BETA-1,3-N-ACETYLGLUCOSAMINYLTRANSFERASE-LIKE PROTEIN 1"/>
    <property type="match status" value="1"/>
</dbReference>
<dbReference type="Gene3D" id="3.90.550.10">
    <property type="entry name" value="Spore Coat Polysaccharide Biosynthesis Protein SpsA, Chain A"/>
    <property type="match status" value="1"/>
</dbReference>
<dbReference type="STRING" id="211165.GCA_000317285_03921"/>
<protein>
    <recommendedName>
        <fullName evidence="1">Glycosyltransferase 2-like domain-containing protein</fullName>
    </recommendedName>
</protein>
<dbReference type="EMBL" id="RSCJ01000004">
    <property type="protein sequence ID" value="RUR84590.1"/>
    <property type="molecule type" value="Genomic_DNA"/>
</dbReference>